<feature type="compositionally biased region" description="Polar residues" evidence="2">
    <location>
        <begin position="319"/>
        <end position="333"/>
    </location>
</feature>
<feature type="region of interest" description="Disordered" evidence="2">
    <location>
        <begin position="562"/>
        <end position="611"/>
    </location>
</feature>
<evidence type="ECO:0000313" key="5">
    <source>
        <dbReference type="Proteomes" id="UP000008281"/>
    </source>
</evidence>
<feature type="region of interest" description="Disordered" evidence="2">
    <location>
        <begin position="262"/>
        <end position="369"/>
    </location>
</feature>
<dbReference type="Proteomes" id="UP000008281">
    <property type="component" value="Unassembled WGS sequence"/>
</dbReference>
<keyword evidence="5" id="KW-1185">Reference proteome</keyword>
<dbReference type="EMBL" id="DS268409">
    <property type="protein sequence ID" value="EFO95476.1"/>
    <property type="molecule type" value="Genomic_DNA"/>
</dbReference>
<evidence type="ECO:0000313" key="4">
    <source>
        <dbReference type="EMBL" id="EFO95476.1"/>
    </source>
</evidence>
<feature type="compositionally biased region" description="Basic and acidic residues" evidence="2">
    <location>
        <begin position="262"/>
        <end position="276"/>
    </location>
</feature>
<dbReference type="AlphaFoldDB" id="E3LI20"/>
<protein>
    <recommendedName>
        <fullName evidence="3">SPK domain-containing protein</fullName>
    </recommendedName>
</protein>
<dbReference type="InterPro" id="IPR006570">
    <property type="entry name" value="SPK_dom"/>
</dbReference>
<evidence type="ECO:0000259" key="3">
    <source>
        <dbReference type="Pfam" id="PF04435"/>
    </source>
</evidence>
<name>E3LI20_CAERE</name>
<feature type="compositionally biased region" description="Basic residues" evidence="2">
    <location>
        <begin position="341"/>
        <end position="352"/>
    </location>
</feature>
<feature type="compositionally biased region" description="Low complexity" evidence="2">
    <location>
        <begin position="355"/>
        <end position="366"/>
    </location>
</feature>
<evidence type="ECO:0000256" key="1">
    <source>
        <dbReference type="SAM" id="Coils"/>
    </source>
</evidence>
<dbReference type="Pfam" id="PF04435">
    <property type="entry name" value="SPK"/>
    <property type="match status" value="2"/>
</dbReference>
<feature type="compositionally biased region" description="Polar residues" evidence="2">
    <location>
        <begin position="577"/>
        <end position="594"/>
    </location>
</feature>
<dbReference type="InParanoid" id="E3LI20"/>
<keyword evidence="1" id="KW-0175">Coiled coil</keyword>
<feature type="domain" description="SPK" evidence="3">
    <location>
        <begin position="158"/>
        <end position="260"/>
    </location>
</feature>
<dbReference type="HOGENOM" id="CLU_371826_0_0_1"/>
<evidence type="ECO:0000256" key="2">
    <source>
        <dbReference type="SAM" id="MobiDB-lite"/>
    </source>
</evidence>
<feature type="coiled-coil region" evidence="1">
    <location>
        <begin position="702"/>
        <end position="729"/>
    </location>
</feature>
<organism evidence="5">
    <name type="scientific">Caenorhabditis remanei</name>
    <name type="common">Caenorhabditis vulgaris</name>
    <dbReference type="NCBI Taxonomy" id="31234"/>
    <lineage>
        <taxon>Eukaryota</taxon>
        <taxon>Metazoa</taxon>
        <taxon>Ecdysozoa</taxon>
        <taxon>Nematoda</taxon>
        <taxon>Chromadorea</taxon>
        <taxon>Rhabditida</taxon>
        <taxon>Rhabditina</taxon>
        <taxon>Rhabditomorpha</taxon>
        <taxon>Rhabditoidea</taxon>
        <taxon>Rhabditidae</taxon>
        <taxon>Peloderinae</taxon>
        <taxon>Caenorhabditis</taxon>
    </lineage>
</organism>
<reference evidence="4" key="1">
    <citation type="submission" date="2007-07" db="EMBL/GenBank/DDBJ databases">
        <title>PCAP assembly of the Caenorhabditis remanei genome.</title>
        <authorList>
            <consortium name="The Caenorhabditis remanei Sequencing Consortium"/>
            <person name="Wilson R.K."/>
        </authorList>
    </citation>
    <scope>NUCLEOTIDE SEQUENCE [LARGE SCALE GENOMIC DNA]</scope>
    <source>
        <strain evidence="4">PB4641</strain>
    </source>
</reference>
<sequence length="748" mass="84361">MAGRQRSQMDSSGNFNINHLYKFIYDKCSSASTFLCLKTICEAYNKPPRKVLPDGEILYNQALYDLINHDRIGYFHGKSVIKVIYILRIPAKPRFLDQMRIDFHIETDINNCIISCTDKKGKLTLGWTDNVSFVFISPVITLFLQTIPVVSYETQHDLLHFMAEHSLTISQPVADEELARQYAEKRKTSLPISELAKQMNIVKPAILKEQTYIFHTRILMAFMTQYPVDQALKKKMHIHGTGDMDGNIIITYTSNDGRIKLEKPATSDRSSGEPEVRPALQHFGVMKAKRKRMKKKLSDTEEQESSSQDGGEFQETQEESPSTSHFLTHQASQYEEDHPGGKRLKTGRKRKSKQQDSSISSQPIKKTASISSTAINDMPVINQLHTNLTPASTAITPQYPGISNQNAIVEREIKLEEEEMTSYSGFQEETEMIPGINCFGQDIDEPQREEMLRRFQERWFFVPGVAPDSEIPTEHTLNHTFNPAMPSTSQQYYDSLKLPGKVSTSEFPEVPTQNLGTIVSLPSFINPRATGNANAPLGSFWSSETYNMLSTMPEPGVDKIARIESTTPPGPTISDDGASTNDSNKTDSPPTLNIFSPLPTRKSSVEEERSSPAKGCITRQFLKELHGAFLSLSTPRCSEIVRIITEKMYKTRGIEVLTRVEEIELAIHSSIKTIGKNRQLAEESETFIDIAALFTALIKLIKELNLESLSSLEQRLVELSQEYSQKKYSVSIETVKHLVWNILDTCVP</sequence>
<feature type="domain" description="SPK" evidence="3">
    <location>
        <begin position="20"/>
        <end position="123"/>
    </location>
</feature>
<gene>
    <name evidence="4" type="ORF">CRE_09297</name>
</gene>
<proteinExistence type="predicted"/>
<accession>E3LI20</accession>